<dbReference type="SMART" id="SM00935">
    <property type="entry name" value="OmpH"/>
    <property type="match status" value="1"/>
</dbReference>
<protein>
    <recommendedName>
        <fullName evidence="1">Chaperone protein Skp</fullName>
    </recommendedName>
</protein>
<feature type="coiled-coil region" evidence="4">
    <location>
        <begin position="70"/>
        <end position="101"/>
    </location>
</feature>
<dbReference type="Pfam" id="PF03938">
    <property type="entry name" value="OmpH"/>
    <property type="match status" value="1"/>
</dbReference>
<dbReference type="PANTHER" id="PTHR35089:SF1">
    <property type="entry name" value="CHAPERONE PROTEIN SKP"/>
    <property type="match status" value="1"/>
</dbReference>
<gene>
    <name evidence="5" type="primary">skp</name>
    <name evidence="5" type="ORF">RINTU1_09820</name>
</gene>
<dbReference type="Proteomes" id="UP000504714">
    <property type="component" value="Unassembled WGS sequence"/>
</dbReference>
<dbReference type="EMBL" id="BLXO01000001">
    <property type="protein sequence ID" value="GFN45710.1"/>
    <property type="molecule type" value="Genomic_DNA"/>
</dbReference>
<evidence type="ECO:0000313" key="6">
    <source>
        <dbReference type="Proteomes" id="UP000504714"/>
    </source>
</evidence>
<dbReference type="PANTHER" id="PTHR35089">
    <property type="entry name" value="CHAPERONE PROTEIN SKP"/>
    <property type="match status" value="1"/>
</dbReference>
<dbReference type="InterPro" id="IPR024930">
    <property type="entry name" value="Skp_dom_sf"/>
</dbReference>
<sequence length="190" mass="21280">MIGGLIYLPPCIFSVSKQFKVKEMIVKKWLYSVSLCIALFNSAGVQAASKIAIVNVAEIFQKLPAREAAAKKLEKEFAGRATELQRMEKDLQAKIANFQRDRSVMKESVRSQSEKEIQAQQQAFSTKAQKFEQDNLRRQAEERDTILKRIQEAVKTVAAQEGYDMVVDANTVAYSASGTDITATVLKKVK</sequence>
<evidence type="ECO:0000313" key="5">
    <source>
        <dbReference type="EMBL" id="GFN45710.1"/>
    </source>
</evidence>
<dbReference type="GO" id="GO:0050821">
    <property type="term" value="P:protein stabilization"/>
    <property type="evidence" value="ECO:0007669"/>
    <property type="project" value="TreeGrafter"/>
</dbReference>
<keyword evidence="4" id="KW-0175">Coiled coil</keyword>
<dbReference type="Gene3D" id="3.30.910.20">
    <property type="entry name" value="Skp domain"/>
    <property type="match status" value="1"/>
</dbReference>
<evidence type="ECO:0000256" key="2">
    <source>
        <dbReference type="ARBA" id="ARBA00022729"/>
    </source>
</evidence>
<evidence type="ECO:0000256" key="3">
    <source>
        <dbReference type="PIRNR" id="PIRNR002094"/>
    </source>
</evidence>
<proteinExistence type="inferred from homology"/>
<evidence type="ECO:0000256" key="1">
    <source>
        <dbReference type="ARBA" id="ARBA00018026"/>
    </source>
</evidence>
<comment type="similarity">
    <text evidence="3">Belongs to the skp family.</text>
</comment>
<evidence type="ECO:0000256" key="4">
    <source>
        <dbReference type="SAM" id="Coils"/>
    </source>
</evidence>
<organism evidence="5 6">
    <name type="scientific">Candidatus Regiella insecticola</name>
    <dbReference type="NCBI Taxonomy" id="138073"/>
    <lineage>
        <taxon>Bacteria</taxon>
        <taxon>Pseudomonadati</taxon>
        <taxon>Pseudomonadota</taxon>
        <taxon>Gammaproteobacteria</taxon>
        <taxon>Enterobacterales</taxon>
        <taxon>Enterobacteriaceae</taxon>
        <taxon>aphid secondary symbionts</taxon>
        <taxon>Candidatus Regiella</taxon>
    </lineage>
</organism>
<accession>A0A6L2ZMU7</accession>
<dbReference type="AlphaFoldDB" id="A0A6L2ZMU7"/>
<dbReference type="GO" id="GO:0051082">
    <property type="term" value="F:unfolded protein binding"/>
    <property type="evidence" value="ECO:0007669"/>
    <property type="project" value="InterPro"/>
</dbReference>
<dbReference type="PIRSF" id="PIRSF002094">
    <property type="entry name" value="OMP26_Skp"/>
    <property type="match status" value="1"/>
</dbReference>
<dbReference type="GO" id="GO:0005829">
    <property type="term" value="C:cytosol"/>
    <property type="evidence" value="ECO:0007669"/>
    <property type="project" value="TreeGrafter"/>
</dbReference>
<name>A0A6L2ZMU7_9ENTR</name>
<reference evidence="5 6" key="1">
    <citation type="submission" date="2020-06" db="EMBL/GenBank/DDBJ databases">
        <title>The genome sequence of Candidatus Regiella insecticola strain Tut.</title>
        <authorList>
            <person name="Nikoh N."/>
            <person name="Tsuchida T."/>
            <person name="Koga R."/>
            <person name="Oshima K."/>
            <person name="Hattori M."/>
            <person name="Fukatsu T."/>
        </authorList>
    </citation>
    <scope>NUCLEOTIDE SEQUENCE [LARGE SCALE GENOMIC DNA]</scope>
    <source>
        <strain evidence="5 6">Tut</strain>
    </source>
</reference>
<comment type="caution">
    <text evidence="5">The sequence shown here is derived from an EMBL/GenBank/DDBJ whole genome shotgun (WGS) entry which is preliminary data.</text>
</comment>
<dbReference type="SUPFAM" id="SSF111384">
    <property type="entry name" value="OmpH-like"/>
    <property type="match status" value="1"/>
</dbReference>
<dbReference type="InterPro" id="IPR005632">
    <property type="entry name" value="Chaperone_Skp"/>
</dbReference>
<keyword evidence="2" id="KW-0732">Signal</keyword>